<evidence type="ECO:0000256" key="1">
    <source>
        <dbReference type="ARBA" id="ARBA00022729"/>
    </source>
</evidence>
<evidence type="ECO:0000313" key="6">
    <source>
        <dbReference type="Proteomes" id="UP000029226"/>
    </source>
</evidence>
<dbReference type="EMBL" id="BBMM01000003">
    <property type="protein sequence ID" value="GAK99857.1"/>
    <property type="molecule type" value="Genomic_DNA"/>
</dbReference>
<sequence length="277" mass="30479">MEEYEFTMTLNTPTQSTNPLNGGDILTFTGTVTGTGTDAMPADNVMVFDQTVVNSYDPNDKTCLEGETIDPADVGQYVHYMIRFENTGTASAVNIVVKDEIDLTQFDISTLIPLGGSHDYYTRIREGNVVEFIHEDINLDFNDATNDGYVLFKIKTLSSLTAGDTFDNTAEIFFDFNFPIITNTETVTVMSTASVKESTDSSIKVYPNPAKSFINLSTSNSLESVTIMDINGRTLSQTNFTGNSTDQRVSLENLSSGIYFVTIQSDLGQKVEKLIVE</sequence>
<dbReference type="InterPro" id="IPR026444">
    <property type="entry name" value="Secre_tail"/>
</dbReference>
<dbReference type="AlphaFoldDB" id="A0A090QCB7"/>
<reference evidence="5 6" key="1">
    <citation type="journal article" date="2014" name="Genome Announc.">
        <title>Draft Genome Sequences of Marine Flavobacterium Nonlabens Strains NR17, NR24, NR27, NR32, NR33, and Ara13.</title>
        <authorList>
            <person name="Nakanishi M."/>
            <person name="Meirelles P."/>
            <person name="Suzuki R."/>
            <person name="Takatani N."/>
            <person name="Mino S."/>
            <person name="Suda W."/>
            <person name="Oshima K."/>
            <person name="Hattori M."/>
            <person name="Ohkuma M."/>
            <person name="Hosokawa M."/>
            <person name="Miyashita K."/>
            <person name="Thompson F.L."/>
            <person name="Niwa A."/>
            <person name="Sawabe T."/>
            <person name="Sawabe T."/>
        </authorList>
    </citation>
    <scope>NUCLEOTIDE SEQUENCE [LARGE SCALE GENOMIC DNA]</scope>
    <source>
        <strain evidence="6">JCM19314</strain>
    </source>
</reference>
<feature type="compositionally biased region" description="Polar residues" evidence="2">
    <location>
        <begin position="8"/>
        <end position="20"/>
    </location>
</feature>
<accession>A0A090QCB7</accession>
<feature type="domain" description="Secretion system C-terminal sorting" evidence="3">
    <location>
        <begin position="205"/>
        <end position="276"/>
    </location>
</feature>
<proteinExistence type="predicted"/>
<dbReference type="Proteomes" id="UP000029226">
    <property type="component" value="Unassembled WGS sequence"/>
</dbReference>
<keyword evidence="5" id="KW-0326">Glycosidase</keyword>
<evidence type="ECO:0000313" key="5">
    <source>
        <dbReference type="EMBL" id="GAK99857.1"/>
    </source>
</evidence>
<keyword evidence="1" id="KW-0732">Signal</keyword>
<keyword evidence="5" id="KW-0378">Hydrolase</keyword>
<dbReference type="GO" id="GO:0008843">
    <property type="term" value="F:endochitinase activity"/>
    <property type="evidence" value="ECO:0007669"/>
    <property type="project" value="UniProtKB-EC"/>
</dbReference>
<feature type="domain" description="DUF7619" evidence="4">
    <location>
        <begin position="57"/>
        <end position="186"/>
    </location>
</feature>
<comment type="caution">
    <text evidence="5">The sequence shown here is derived from an EMBL/GenBank/DDBJ whole genome shotgun (WGS) entry which is preliminary data.</text>
</comment>
<feature type="region of interest" description="Disordered" evidence="2">
    <location>
        <begin position="1"/>
        <end position="22"/>
    </location>
</feature>
<dbReference type="Pfam" id="PF18962">
    <property type="entry name" value="Por_Secre_tail"/>
    <property type="match status" value="1"/>
</dbReference>
<protein>
    <submittedName>
        <fullName evidence="5">Chitinase</fullName>
        <ecNumber evidence="5">3.2.1.14</ecNumber>
    </submittedName>
</protein>
<dbReference type="NCBIfam" id="TIGR01451">
    <property type="entry name" value="B_ant_repeat"/>
    <property type="match status" value="1"/>
</dbReference>
<evidence type="ECO:0000259" key="3">
    <source>
        <dbReference type="Pfam" id="PF18962"/>
    </source>
</evidence>
<dbReference type="InterPro" id="IPR055353">
    <property type="entry name" value="DUF7619"/>
</dbReference>
<dbReference type="InterPro" id="IPR047589">
    <property type="entry name" value="DUF11_rpt"/>
</dbReference>
<evidence type="ECO:0000256" key="2">
    <source>
        <dbReference type="SAM" id="MobiDB-lite"/>
    </source>
</evidence>
<dbReference type="NCBIfam" id="TIGR04183">
    <property type="entry name" value="Por_Secre_tail"/>
    <property type="match status" value="1"/>
</dbReference>
<gene>
    <name evidence="5" type="ORF">JCM19314_1042</name>
</gene>
<evidence type="ECO:0000259" key="4">
    <source>
        <dbReference type="Pfam" id="PF24595"/>
    </source>
</evidence>
<organism evidence="5 6">
    <name type="scientific">Nonlabens ulvanivorans</name>
    <name type="common">Persicivirga ulvanivorans</name>
    <dbReference type="NCBI Taxonomy" id="906888"/>
    <lineage>
        <taxon>Bacteria</taxon>
        <taxon>Pseudomonadati</taxon>
        <taxon>Bacteroidota</taxon>
        <taxon>Flavobacteriia</taxon>
        <taxon>Flavobacteriales</taxon>
        <taxon>Flavobacteriaceae</taxon>
        <taxon>Nonlabens</taxon>
    </lineage>
</organism>
<name>A0A090QCB7_NONUL</name>
<dbReference type="EC" id="3.2.1.14" evidence="5"/>
<dbReference type="Pfam" id="PF24595">
    <property type="entry name" value="DUF7619"/>
    <property type="match status" value="1"/>
</dbReference>